<proteinExistence type="predicted"/>
<dbReference type="VEuPathDB" id="VectorBase:LLONM1_005969"/>
<dbReference type="Pfam" id="PF08473">
    <property type="entry name" value="VGCC_alpha2"/>
    <property type="match status" value="1"/>
</dbReference>
<dbReference type="PANTHER" id="PTHR10166">
    <property type="entry name" value="VOLTAGE-DEPENDENT CALCIUM CHANNEL SUBUNIT ALPHA-2/DELTA-RELATED"/>
    <property type="match status" value="1"/>
</dbReference>
<keyword evidence="1" id="KW-0812">Transmembrane</keyword>
<dbReference type="InterPro" id="IPR051173">
    <property type="entry name" value="Ca_channel_alpha-2/delta"/>
</dbReference>
<accession>A0A1B0CC93</accession>
<protein>
    <recommendedName>
        <fullName evidence="2">Voltage-dependent calcium channel alpha-2/delta subunit conserved region domain-containing protein</fullName>
    </recommendedName>
</protein>
<feature type="domain" description="Voltage-dependent calcium channel alpha-2/delta subunit conserved region" evidence="2">
    <location>
        <begin position="146"/>
        <end position="368"/>
    </location>
</feature>
<dbReference type="GO" id="GO:0005891">
    <property type="term" value="C:voltage-gated calcium channel complex"/>
    <property type="evidence" value="ECO:0007669"/>
    <property type="project" value="TreeGrafter"/>
</dbReference>
<keyword evidence="4" id="KW-1185">Reference proteome</keyword>
<dbReference type="EnsemblMetazoa" id="LLOJ001873-RA">
    <property type="protein sequence ID" value="LLOJ001873-PA"/>
    <property type="gene ID" value="LLOJ001873"/>
</dbReference>
<evidence type="ECO:0000259" key="2">
    <source>
        <dbReference type="Pfam" id="PF08473"/>
    </source>
</evidence>
<dbReference type="GO" id="GO:0005245">
    <property type="term" value="F:voltage-gated calcium channel activity"/>
    <property type="evidence" value="ECO:0007669"/>
    <property type="project" value="TreeGrafter"/>
</dbReference>
<dbReference type="AlphaFoldDB" id="A0A1B0CC93"/>
<keyword evidence="1" id="KW-0472">Membrane</keyword>
<evidence type="ECO:0000256" key="1">
    <source>
        <dbReference type="SAM" id="Phobius"/>
    </source>
</evidence>
<evidence type="ECO:0000313" key="4">
    <source>
        <dbReference type="Proteomes" id="UP000092461"/>
    </source>
</evidence>
<organism evidence="3 4">
    <name type="scientific">Lutzomyia longipalpis</name>
    <name type="common">Sand fly</name>
    <dbReference type="NCBI Taxonomy" id="7200"/>
    <lineage>
        <taxon>Eukaryota</taxon>
        <taxon>Metazoa</taxon>
        <taxon>Ecdysozoa</taxon>
        <taxon>Arthropoda</taxon>
        <taxon>Hexapoda</taxon>
        <taxon>Insecta</taxon>
        <taxon>Pterygota</taxon>
        <taxon>Neoptera</taxon>
        <taxon>Endopterygota</taxon>
        <taxon>Diptera</taxon>
        <taxon>Nematocera</taxon>
        <taxon>Psychodoidea</taxon>
        <taxon>Psychodidae</taxon>
        <taxon>Lutzomyia</taxon>
        <taxon>Lutzomyia</taxon>
    </lineage>
</organism>
<dbReference type="VEuPathDB" id="VectorBase:LLOJ001873"/>
<sequence>MLKIPVRFHYDKMRRVSQEVQDYYFAPLANTPFSLGLALPHDYGNTWIKVGDEIKRNQHMGINISDFFVGENWKVHPDWVYCKYHYLEGHEFKTPEDELRHFLKRLYDPQWTWSQQYEPDIGFDTTMGESTEPNCGRKTLDDGAYYCNKELVQLLIFDAKVTNTSYREWRFEDLSEKEIIQRYNATLRFVATMSGLTRWQFIFGEVEVDTDREFGDYHTTAIDEGWYKSAILQHKIDSQSFVYSVPHASDPPEEGELKVTASHAIFPRDGGLEAPGAVVGFQFSHQLMYERFMELTAKTNCNDCMKSCESDEQDCYVIDNNGYVILSETQNDTGRFFGELEGAVMEAMVEAGIYKSITVYDWQALCFEEVMVSSDSSFLISPLKLLIVTLEWLLTEFVLHLSRMHMWLVEGVPLDDVYDDYDTATVPTQRKLRKGQNQEEEDYFNRPKEIKYETKHYSCDKQSQLYLLNQSMFIQGNGFSGEGPRNCSRPYYIKRIPHSNLVLVVVNTMYSSCYRLLTAEPQVIEYNVEFPCHKLAMNYLPRRRLEECFTEHPDEEEMTYCGHANVLLPPIVILFGGLFLILSIH</sequence>
<reference evidence="3" key="1">
    <citation type="submission" date="2020-05" db="UniProtKB">
        <authorList>
            <consortium name="EnsemblMetazoa"/>
        </authorList>
    </citation>
    <scope>IDENTIFICATION</scope>
    <source>
        <strain evidence="3">Jacobina</strain>
    </source>
</reference>
<keyword evidence="1" id="KW-1133">Transmembrane helix</keyword>
<dbReference type="InterPro" id="IPR013680">
    <property type="entry name" value="VDCC_a2/dsu"/>
</dbReference>
<dbReference type="PANTHER" id="PTHR10166:SF31">
    <property type="entry name" value="CA[2+] CHANNEL MUSCLE-SPECIFIC ALPHA2_DELTA SUBUNIT, ISOFORM A"/>
    <property type="match status" value="1"/>
</dbReference>
<evidence type="ECO:0000313" key="3">
    <source>
        <dbReference type="EnsemblMetazoa" id="LLOJ001873-PA"/>
    </source>
</evidence>
<dbReference type="EMBL" id="AJWK01006253">
    <property type="status" value="NOT_ANNOTATED_CDS"/>
    <property type="molecule type" value="Genomic_DNA"/>
</dbReference>
<feature type="transmembrane region" description="Helical" evidence="1">
    <location>
        <begin position="566"/>
        <end position="584"/>
    </location>
</feature>
<name>A0A1B0CC93_LUTLO</name>
<dbReference type="Proteomes" id="UP000092461">
    <property type="component" value="Unassembled WGS sequence"/>
</dbReference>